<dbReference type="InterPro" id="IPR000915">
    <property type="entry name" value="60S_ribosomal_eL6"/>
</dbReference>
<dbReference type="Pfam" id="PF01159">
    <property type="entry name" value="Ribosomal_L6e"/>
    <property type="match status" value="1"/>
</dbReference>
<dbReference type="InterPro" id="IPR011333">
    <property type="entry name" value="SKP1/BTB/POZ_sf"/>
</dbReference>
<dbReference type="GO" id="GO:1990904">
    <property type="term" value="C:ribonucleoprotein complex"/>
    <property type="evidence" value="ECO:0007669"/>
    <property type="project" value="UniProtKB-KW"/>
</dbReference>
<feature type="domain" description="Large ribosomal subunit protein uL6 N-terminal" evidence="9">
    <location>
        <begin position="20"/>
        <end position="73"/>
    </location>
</feature>
<feature type="region of interest" description="Disordered" evidence="8">
    <location>
        <begin position="1"/>
        <end position="33"/>
    </location>
</feature>
<dbReference type="InterPro" id="IPR014722">
    <property type="entry name" value="Rib_uL2_dom2"/>
</dbReference>
<proteinExistence type="inferred from homology"/>
<name>A0A5N4A0Z1_PHOPY</name>
<accession>A0A5N4A0Z1</accession>
<dbReference type="PANTHER" id="PTHR20946:SF0">
    <property type="entry name" value="SANT AND BTB DOMAIN REGULATOR OF CLASS SWITCH RECOMBINATION"/>
    <property type="match status" value="1"/>
</dbReference>
<feature type="compositionally biased region" description="Basic residues" evidence="8">
    <location>
        <begin position="902"/>
        <end position="912"/>
    </location>
</feature>
<dbReference type="FunCoup" id="A0A5N4A0Z1">
    <property type="interactions" value="3"/>
</dbReference>
<dbReference type="CDD" id="cd13156">
    <property type="entry name" value="KOW_RPL6"/>
    <property type="match status" value="1"/>
</dbReference>
<dbReference type="Pfam" id="PF03868">
    <property type="entry name" value="Ribosomal_L6e_N"/>
    <property type="match status" value="1"/>
</dbReference>
<dbReference type="GO" id="GO:0005840">
    <property type="term" value="C:ribosome"/>
    <property type="evidence" value="ECO:0007669"/>
    <property type="project" value="UniProtKB-KW"/>
</dbReference>
<dbReference type="InterPro" id="IPR021777">
    <property type="entry name" value="SANBR_BTB"/>
</dbReference>
<dbReference type="InterPro" id="IPR041997">
    <property type="entry name" value="Ribosomal_eL6_KOW"/>
</dbReference>
<feature type="compositionally biased region" description="Basic and acidic residues" evidence="8">
    <location>
        <begin position="889"/>
        <end position="901"/>
    </location>
</feature>
<dbReference type="InterPro" id="IPR008991">
    <property type="entry name" value="Translation_prot_SH3-like_sf"/>
</dbReference>
<dbReference type="InterPro" id="IPR045902">
    <property type="entry name" value="SANBR-like"/>
</dbReference>
<dbReference type="Gene3D" id="2.30.30.30">
    <property type="match status" value="1"/>
</dbReference>
<evidence type="ECO:0000256" key="7">
    <source>
        <dbReference type="ARBA" id="ARBA00046388"/>
    </source>
</evidence>
<feature type="region of interest" description="Disordered" evidence="8">
    <location>
        <begin position="864"/>
        <end position="913"/>
    </location>
</feature>
<dbReference type="Pfam" id="PF11822">
    <property type="entry name" value="BTB_SANBR"/>
    <property type="match status" value="1"/>
</dbReference>
<keyword evidence="3" id="KW-0687">Ribonucleoprotein</keyword>
<comment type="similarity">
    <text evidence="1">Belongs to the eukaryotic ribosomal protein eL6 family.</text>
</comment>
<dbReference type="EMBL" id="VVIM01000011">
    <property type="protein sequence ID" value="KAB0790992.1"/>
    <property type="molecule type" value="Genomic_DNA"/>
</dbReference>
<dbReference type="Proteomes" id="UP000327044">
    <property type="component" value="Unassembled WGS sequence"/>
</dbReference>
<comment type="caution">
    <text evidence="11">The sequence shown here is derived from an EMBL/GenBank/DDBJ whole genome shotgun (WGS) entry which is preliminary data.</text>
</comment>
<evidence type="ECO:0000313" key="11">
    <source>
        <dbReference type="EMBL" id="KAB0790992.1"/>
    </source>
</evidence>
<dbReference type="GO" id="GO:0003735">
    <property type="term" value="F:structural constituent of ribosome"/>
    <property type="evidence" value="ECO:0007669"/>
    <property type="project" value="InterPro"/>
</dbReference>
<evidence type="ECO:0000259" key="10">
    <source>
        <dbReference type="Pfam" id="PF11822"/>
    </source>
</evidence>
<reference evidence="11 12" key="1">
    <citation type="journal article" date="2018" name="Elife">
        <title>Firefly genomes illuminate parallel origins of bioluminescence in beetles.</title>
        <authorList>
            <person name="Fallon T.R."/>
            <person name="Lower S.E."/>
            <person name="Chang C.H."/>
            <person name="Bessho-Uehara M."/>
            <person name="Martin G.J."/>
            <person name="Bewick A.J."/>
            <person name="Behringer M."/>
            <person name="Debat H.J."/>
            <person name="Wong I."/>
            <person name="Day J.C."/>
            <person name="Suvorov A."/>
            <person name="Silva C.J."/>
            <person name="Stanger-Hall K.F."/>
            <person name="Hall D.W."/>
            <person name="Schmitz R.J."/>
            <person name="Nelson D.R."/>
            <person name="Lewis S.M."/>
            <person name="Shigenobu S."/>
            <person name="Bybee S.M."/>
            <person name="Larracuente A.M."/>
            <person name="Oba Y."/>
            <person name="Weng J.K."/>
        </authorList>
    </citation>
    <scope>NUCLEOTIDE SEQUENCE [LARGE SCALE GENOMIC DNA]</scope>
    <source>
        <strain evidence="11">1611_PpyrPB1</strain>
        <tissue evidence="11">Whole body</tissue>
    </source>
</reference>
<dbReference type="GO" id="GO:0006412">
    <property type="term" value="P:translation"/>
    <property type="evidence" value="ECO:0007669"/>
    <property type="project" value="InterPro"/>
</dbReference>
<dbReference type="PANTHER" id="PTHR20946">
    <property type="entry name" value="SANT AND BTB DOMAIN REGULATOR OF CLASS SWITCH RECOMBINATION"/>
    <property type="match status" value="1"/>
</dbReference>
<feature type="domain" description="SANT and BTB" evidence="10">
    <location>
        <begin position="448"/>
        <end position="544"/>
    </location>
</feature>
<evidence type="ECO:0000256" key="1">
    <source>
        <dbReference type="ARBA" id="ARBA00010592"/>
    </source>
</evidence>
<organism evidence="11 12">
    <name type="scientific">Photinus pyralis</name>
    <name type="common">Common eastern firefly</name>
    <name type="synonym">Lampyris pyralis</name>
    <dbReference type="NCBI Taxonomy" id="7054"/>
    <lineage>
        <taxon>Eukaryota</taxon>
        <taxon>Metazoa</taxon>
        <taxon>Ecdysozoa</taxon>
        <taxon>Arthropoda</taxon>
        <taxon>Hexapoda</taxon>
        <taxon>Insecta</taxon>
        <taxon>Pterygota</taxon>
        <taxon>Neoptera</taxon>
        <taxon>Endopterygota</taxon>
        <taxon>Coleoptera</taxon>
        <taxon>Polyphaga</taxon>
        <taxon>Elateriformia</taxon>
        <taxon>Elateroidea</taxon>
        <taxon>Lampyridae</taxon>
        <taxon>Lampyrinae</taxon>
        <taxon>Photinus</taxon>
    </lineage>
</organism>
<dbReference type="SUPFAM" id="SSF50104">
    <property type="entry name" value="Translation proteins SH3-like domain"/>
    <property type="match status" value="1"/>
</dbReference>
<evidence type="ECO:0000256" key="4">
    <source>
        <dbReference type="ARBA" id="ARBA00034092"/>
    </source>
</evidence>
<evidence type="ECO:0000256" key="3">
    <source>
        <dbReference type="ARBA" id="ARBA00023274"/>
    </source>
</evidence>
<dbReference type="AlphaFoldDB" id="A0A5N4A0Z1"/>
<dbReference type="InParanoid" id="A0A5N4A0Z1"/>
<comment type="subunit">
    <text evidence="7">Component of the large ribosomal subunit. May bind IPO9 with low affinity.</text>
</comment>
<evidence type="ECO:0000259" key="9">
    <source>
        <dbReference type="Pfam" id="PF03868"/>
    </source>
</evidence>
<dbReference type="Gene3D" id="3.30.710.10">
    <property type="entry name" value="Potassium Channel Kv1.1, Chain A"/>
    <property type="match status" value="1"/>
</dbReference>
<feature type="non-terminal residue" evidence="11">
    <location>
        <position position="997"/>
    </location>
</feature>
<sequence>MADKAAAVKPKTGAKPSEDAKKKSKKPRNYDLGNGIYRFSKTRMYHKKAKYLFKGKKTTHPKKPRKPLTIEKTIGGEKNGGKRIVLLRKRRNYYATQDKVKKPHAKKLFKNHPRYIRSTLTPGTVLILLAGVHKGKRVVLLKHLASGLLLVTGPFVVNGCPMRRVHQSYVIATETKLDVSGVKSCEQIDDQYFRRERKKRAKKEEGDIFSTKKETYKVNDQKKVDQKACDKELIQVIRKHKDGKLLFTYLSTMFGLRSSQYPHRMSSAEMDAKSKVAVHDFDYGLKKVISDEGSEITMRQFLDFLKIAYQVTDSIEGVELGDRMMQFIDWVKLKESELVKPREIACQTIELKDPKRRSECLLLPSNSIESVKSKLGEVLAEGLFDSVLNHMIPSNPPSVVTLRRPSQPKLEKNGSSSSSLMMPNERALLRRCSDNFAKNQIVRTHSDVTIHVCDEVKNTKRDFICNQHLLVEKMGYFAEVTSGQRLEDMDISVHCDIGIFEWLMLWVKKTEAEGDGPELDPQCVIPILVSAAFLQMEPLIEECLLFCHEHMNDILRTSTNLSCLNDSVMTRLAAMYTNVEVEAIRDRKDKIQSRLYCKLIQSLCEPEAESMRGHWNSLARVYRCERCQKLVSPSTSEEIPCVPACMSIMCDGTIVYKHQRDKLWDINDHIEELYKTLKTWRKIYWHVWGDAHFLYCSVCKRFFQCHQIGWCRFHPDSPQFFTVDAQRASLPVGRYPCCGERAYRFELVERETGCQFREHCPLTDTVRDSAVLGILENYRSLIEEEPAKLIFPERLTRFVSKGNASGDPDVSDGASESEHFWWDGIVLIPPRPKLGLLGYLSDSRPTADMVGSFPVDVGDCDLSDCSESSGTSSRSTSTTSSDSSSSPQKSDESSHSTDSKGKRNATSRKREKHLWQYNLSARSNQDLQRSYEETTLKQMQAVLTRRTFMSMEVMPKSNHRSWPRHITPPGGVWVRLESEWRERNAVSQQQQQKLRTT</sequence>
<comment type="function">
    <text evidence="4">Component of the large ribosomal subunit. The ribosome is a large ribonucleoprotein complex responsible for the synthesis of proteins in the cell.</text>
</comment>
<dbReference type="InterPro" id="IPR005568">
    <property type="entry name" value="Ribosomal_uL6_N"/>
</dbReference>
<gene>
    <name evidence="11" type="ORF">PPYR_02792</name>
</gene>
<keyword evidence="12" id="KW-1185">Reference proteome</keyword>
<evidence type="ECO:0000256" key="5">
    <source>
        <dbReference type="ARBA" id="ARBA00035233"/>
    </source>
</evidence>
<feature type="compositionally biased region" description="Low complexity" evidence="8">
    <location>
        <begin position="865"/>
        <end position="888"/>
    </location>
</feature>
<dbReference type="FunFam" id="2.30.30.30:FF:000014">
    <property type="entry name" value="60S ribosomal protein L6"/>
    <property type="match status" value="1"/>
</dbReference>
<feature type="region of interest" description="Disordered" evidence="8">
    <location>
        <begin position="401"/>
        <end position="420"/>
    </location>
</feature>
<evidence type="ECO:0000256" key="6">
    <source>
        <dbReference type="ARBA" id="ARBA00035351"/>
    </source>
</evidence>
<keyword evidence="2" id="KW-0689">Ribosomal protein</keyword>
<protein>
    <recommendedName>
        <fullName evidence="5">Large ribosomal subunit protein eL6</fullName>
    </recommendedName>
    <alternativeName>
        <fullName evidence="6">60S ribosomal protein L6</fullName>
    </alternativeName>
</protein>
<evidence type="ECO:0000256" key="2">
    <source>
        <dbReference type="ARBA" id="ARBA00022980"/>
    </source>
</evidence>
<evidence type="ECO:0000313" key="12">
    <source>
        <dbReference type="Proteomes" id="UP000327044"/>
    </source>
</evidence>
<evidence type="ECO:0000256" key="8">
    <source>
        <dbReference type="SAM" id="MobiDB-lite"/>
    </source>
</evidence>